<dbReference type="EMBL" id="CP163443">
    <property type="protein sequence ID" value="XDQ50973.1"/>
    <property type="molecule type" value="Genomic_DNA"/>
</dbReference>
<evidence type="ECO:0000313" key="1">
    <source>
        <dbReference type="EMBL" id="XDQ50973.1"/>
    </source>
</evidence>
<gene>
    <name evidence="1" type="ORF">AB5J53_04335</name>
</gene>
<accession>A0AB39R8W4</accession>
<sequence>MAVLLYYPMVNPPKEILHQALLYWDGIASVVPRAPEVYEAVLAPELAALRDRQLYTPVALWDDSLDPLAEPRHNPVFVRASSASSVLREELRRMAARPQPPCLPEPPDSFLYLSKVSNWLLEELVSLRLAVPDHREFRAVAVPKEVQTLIVGVLARELAGDAGLQEDAAFVPYTDSADAYRWSLQSPFSGGSLAWEMELGRLLPVPAPNTPTAQVLLFRERYADERLRLMRAVHRLLGDLRRDYEHPAEVFAQLRAELAQSVEDYRSAARSSRLAWVHRSVMVAVALAAAAGGSLLQPDIGWLLGTVGGYTLNVATREIRPLTKAKQGHDFSYLHRVQNGLA</sequence>
<dbReference type="RefSeq" id="WP_369244321.1">
    <property type="nucleotide sequence ID" value="NZ_CP163443.1"/>
</dbReference>
<reference evidence="1" key="1">
    <citation type="submission" date="2024-07" db="EMBL/GenBank/DDBJ databases">
        <authorList>
            <person name="Yu S.T."/>
        </authorList>
    </citation>
    <scope>NUCLEOTIDE SEQUENCE</scope>
    <source>
        <strain evidence="1">R41</strain>
    </source>
</reference>
<organism evidence="1">
    <name type="scientific">Streptomyces sp. R41</name>
    <dbReference type="NCBI Taxonomy" id="3238632"/>
    <lineage>
        <taxon>Bacteria</taxon>
        <taxon>Bacillati</taxon>
        <taxon>Actinomycetota</taxon>
        <taxon>Actinomycetes</taxon>
        <taxon>Kitasatosporales</taxon>
        <taxon>Streptomycetaceae</taxon>
        <taxon>Streptomyces</taxon>
    </lineage>
</organism>
<dbReference type="AlphaFoldDB" id="A0AB39R8W4"/>
<name>A0AB39R8W4_9ACTN</name>
<protein>
    <submittedName>
        <fullName evidence="1">Uncharacterized protein</fullName>
    </submittedName>
</protein>
<proteinExistence type="predicted"/>